<keyword evidence="2" id="KW-0677">Repeat</keyword>
<dbReference type="InterPro" id="IPR036322">
    <property type="entry name" value="WD40_repeat_dom_sf"/>
</dbReference>
<reference evidence="7" key="1">
    <citation type="submission" date="2021-01" db="EMBL/GenBank/DDBJ databases">
        <authorList>
            <person name="Kaushik A."/>
        </authorList>
    </citation>
    <scope>NUCLEOTIDE SEQUENCE</scope>
    <source>
        <strain evidence="7">AG4-RS23</strain>
    </source>
</reference>
<feature type="coiled-coil region" evidence="4">
    <location>
        <begin position="115"/>
        <end position="142"/>
    </location>
</feature>
<feature type="repeat" description="WD" evidence="3">
    <location>
        <begin position="1201"/>
        <end position="1242"/>
    </location>
</feature>
<dbReference type="EMBL" id="CAJMWY010003782">
    <property type="protein sequence ID" value="CAE6507157.1"/>
    <property type="molecule type" value="Genomic_DNA"/>
</dbReference>
<evidence type="ECO:0000313" key="8">
    <source>
        <dbReference type="Proteomes" id="UP000663861"/>
    </source>
</evidence>
<dbReference type="Proteomes" id="UP000663861">
    <property type="component" value="Unassembled WGS sequence"/>
</dbReference>
<evidence type="ECO:0000256" key="1">
    <source>
        <dbReference type="ARBA" id="ARBA00022574"/>
    </source>
</evidence>
<dbReference type="InterPro" id="IPR027417">
    <property type="entry name" value="P-loop_NTPase"/>
</dbReference>
<feature type="repeat" description="WD" evidence="3">
    <location>
        <begin position="984"/>
        <end position="1025"/>
    </location>
</feature>
<dbReference type="Pfam" id="PF00400">
    <property type="entry name" value="WD40"/>
    <property type="match status" value="10"/>
</dbReference>
<evidence type="ECO:0000259" key="6">
    <source>
        <dbReference type="Pfam" id="PF24883"/>
    </source>
</evidence>
<dbReference type="PROSITE" id="PS50294">
    <property type="entry name" value="WD_REPEATS_REGION"/>
    <property type="match status" value="9"/>
</dbReference>
<dbReference type="PANTHER" id="PTHR45333">
    <property type="entry name" value="MEMBRANE PROTEIN-RELATED"/>
    <property type="match status" value="1"/>
</dbReference>
<dbReference type="InterPro" id="IPR001680">
    <property type="entry name" value="WD40_rpt"/>
</dbReference>
<dbReference type="Pfam" id="PF24883">
    <property type="entry name" value="NPHP3_N"/>
    <property type="match status" value="1"/>
</dbReference>
<feature type="repeat" description="WD" evidence="3">
    <location>
        <begin position="1115"/>
        <end position="1156"/>
    </location>
</feature>
<dbReference type="InterPro" id="IPR015943">
    <property type="entry name" value="WD40/YVTN_repeat-like_dom_sf"/>
</dbReference>
<feature type="repeat" description="WD" evidence="3">
    <location>
        <begin position="1158"/>
        <end position="1189"/>
    </location>
</feature>
<evidence type="ECO:0000256" key="5">
    <source>
        <dbReference type="SAM" id="MobiDB-lite"/>
    </source>
</evidence>
<dbReference type="PRINTS" id="PR00320">
    <property type="entry name" value="GPROTEINBRPT"/>
</dbReference>
<feature type="repeat" description="WD" evidence="3">
    <location>
        <begin position="941"/>
        <end position="982"/>
    </location>
</feature>
<evidence type="ECO:0000256" key="4">
    <source>
        <dbReference type="SAM" id="Coils"/>
    </source>
</evidence>
<comment type="caution">
    <text evidence="7">The sequence shown here is derived from an EMBL/GenBank/DDBJ whole genome shotgun (WGS) entry which is preliminary data.</text>
</comment>
<feature type="repeat" description="WD" evidence="3">
    <location>
        <begin position="1287"/>
        <end position="1328"/>
    </location>
</feature>
<dbReference type="InterPro" id="IPR019775">
    <property type="entry name" value="WD40_repeat_CS"/>
</dbReference>
<dbReference type="InterPro" id="IPR056884">
    <property type="entry name" value="NPHP3-like_N"/>
</dbReference>
<feature type="repeat" description="WD" evidence="3">
    <location>
        <begin position="1345"/>
        <end position="1374"/>
    </location>
</feature>
<evidence type="ECO:0000256" key="3">
    <source>
        <dbReference type="PROSITE-ProRule" id="PRU00221"/>
    </source>
</evidence>
<dbReference type="PROSITE" id="PS50082">
    <property type="entry name" value="WD_REPEATS_2"/>
    <property type="match status" value="10"/>
</dbReference>
<evidence type="ECO:0000313" key="7">
    <source>
        <dbReference type="EMBL" id="CAE6507157.1"/>
    </source>
</evidence>
<dbReference type="Gene3D" id="3.40.50.300">
    <property type="entry name" value="P-loop containing nucleotide triphosphate hydrolases"/>
    <property type="match status" value="1"/>
</dbReference>
<feature type="compositionally biased region" description="Polar residues" evidence="5">
    <location>
        <begin position="1426"/>
        <end position="1435"/>
    </location>
</feature>
<feature type="region of interest" description="Disordered" evidence="5">
    <location>
        <begin position="1418"/>
        <end position="1444"/>
    </location>
</feature>
<name>A0A8H3D4J4_9AGAM</name>
<accession>A0A8H3D4J4</accession>
<gene>
    <name evidence="7" type="ORF">RDB_LOCUS131444</name>
</gene>
<evidence type="ECO:0000256" key="2">
    <source>
        <dbReference type="ARBA" id="ARBA00022737"/>
    </source>
</evidence>
<sequence length="1501" mass="166288">MSLLSLRESLNRSKVKWKNRFNLNSNTTSLETSTHIISPLSGLRRAPPIANVSSQVNDYHIDTITVASNLPQKEKAAWSTIKSLLTILESTTKMFSPLHSAISRLSGCIDIYESLSKERKEYDYLQERLERLLSDLSEHMANPTRIAVTNSLQRICSDIEVELRNVEKIRARNTIQRLVDNMERSDELLECYHRIQGHIERLTLNTNMNILREINEQTMEARLARMSPSMSAIYNSAESDDIKRGNCAPGTREPQINLLLEWALHGEAGRVCWINGMAGTGKTTIAFSASSRLDAMCKLGASFFCSRTIPECRQAKYIIPTIAYQLARFSFPFRCALDRALQHDPDAHTRALKVQYYKLIVEPILEAKRSLPTDFIVVIDALDECESKGSLGQILDLLISPDTAIPIRFLLSSRPEPEINQRMMDRVAEQGDTQLVLHDLDSDSVNADIEAYMRHELKHIPLTETHWFGLLKQCGVLFIYASTTCRYIEQAHNMNNLDEAVDTIVGSASVPMDYGDEQIIDELYLTILAVAFNKPGLSQTNKRRMRDILETVICAVEPMTLNSLAGLLRLESAKQVDSLLQPLRSVLNVSGPACLVSTLHASFPDFMFSPARAQTFCCIRAKRNTELAEACLCVMEQVEPKFNICSLPSSYPLDDEVENLAERVRQSVSTELSYACCYWSVHLYLGEYQDQLVEMVRNFFSKRLLIWMEILNLTRRMHYGASVLQDVGLWCSEKAVPSDIEKLAHDAWLFVSVYANHPVSRSTPHIYISMLPFWPPSRPISDAYLSRAVGMIQLTGTATTRRQLALLASWRVSSSPVYSIGLSGDGTQLVAATGNAIDIFNASTGDAVLNVTERVVNVDSVSISPDGARIAFGCTQSALYLWEAINGGNVIILCPDLFPKYDLGVVSTAFSSDGSCIAFSSASGGVYIFSLQRGELVLDQSNGHATCVYSVSFSPDGLCLASGSGDKSVRLWDVTTGHMIGSPFEGHSSLITSVAYSPDGSLVASGSYDGTIRLWDPRKGRTVVGPLGEQSHKVESVAFSPNGRFIASGSSVNTILVYDVSTGQIVLGPLEGHTGPVNRVLFSPGSTRLFSCSSDGTIRVWDMQDLEFSELPLPVAALSSHINSVRYSHDGMRIVSGSRNGVIHVWDVWKGEMIVGPLYGHSDSIESLDYSPKNAYIASASQDKTIRIWGEGNGEDLHGPLRGHDSAVKCVRFSPDSSLVSSGSLDGTVRIWNVRSGQMVVKLFGDSPFTICSVGFSADGRSVFSASGGGRVRVADLNTGQTIDHLLPDRNSLITSVDFSPDGSRILSCSYDQSIHIWDGQTMQKLLDFGSFRPWEVLPLTMAVFSPNNCYVASCYEDHTIRIWETQTGRLVLGPLRGHSDGIRSIQFSPDGSHIVSCSRDRTIRFWNITNHATNGQIDVDDSNEAADSSQNANDTPGRWSLDSDGWVTDSQDRRLVWVPSDMRNYLLWPFNDSLIADRGWFKFDFDGANVGEQWTDCYRP</sequence>
<dbReference type="PROSITE" id="PS00678">
    <property type="entry name" value="WD_REPEATS_1"/>
    <property type="match status" value="5"/>
</dbReference>
<feature type="repeat" description="WD" evidence="3">
    <location>
        <begin position="1027"/>
        <end position="1068"/>
    </location>
</feature>
<proteinExistence type="predicted"/>
<dbReference type="SMART" id="SM00320">
    <property type="entry name" value="WD40"/>
    <property type="match status" value="14"/>
</dbReference>
<dbReference type="CDD" id="cd00200">
    <property type="entry name" value="WD40"/>
    <property type="match status" value="2"/>
</dbReference>
<dbReference type="SUPFAM" id="SSF50978">
    <property type="entry name" value="WD40 repeat-like"/>
    <property type="match status" value="2"/>
</dbReference>
<feature type="domain" description="Nephrocystin 3-like N-terminal" evidence="6">
    <location>
        <begin position="261"/>
        <end position="414"/>
    </location>
</feature>
<feature type="repeat" description="WD" evidence="3">
    <location>
        <begin position="1070"/>
        <end position="1111"/>
    </location>
</feature>
<dbReference type="PANTHER" id="PTHR45333:SF1">
    <property type="entry name" value="CHROMOSOME UNDETERMINED SCAFFOLD_625, WHOLE GENOME SHOTGUN SEQUENCE"/>
    <property type="match status" value="1"/>
</dbReference>
<protein>
    <recommendedName>
        <fullName evidence="6">Nephrocystin 3-like N-terminal domain-containing protein</fullName>
    </recommendedName>
</protein>
<dbReference type="InterPro" id="IPR020472">
    <property type="entry name" value="WD40_PAC1"/>
</dbReference>
<dbReference type="Gene3D" id="2.130.10.10">
    <property type="entry name" value="YVTN repeat-like/Quinoprotein amine dehydrogenase"/>
    <property type="match status" value="5"/>
</dbReference>
<feature type="repeat" description="WD" evidence="3">
    <location>
        <begin position="1376"/>
        <end position="1417"/>
    </location>
</feature>
<keyword evidence="1 3" id="KW-0853">WD repeat</keyword>
<keyword evidence="4" id="KW-0175">Coiled coil</keyword>
<dbReference type="SUPFAM" id="SSF52540">
    <property type="entry name" value="P-loop containing nucleoside triphosphate hydrolases"/>
    <property type="match status" value="1"/>
</dbReference>
<organism evidence="7 8">
    <name type="scientific">Rhizoctonia solani</name>
    <dbReference type="NCBI Taxonomy" id="456999"/>
    <lineage>
        <taxon>Eukaryota</taxon>
        <taxon>Fungi</taxon>
        <taxon>Dikarya</taxon>
        <taxon>Basidiomycota</taxon>
        <taxon>Agaricomycotina</taxon>
        <taxon>Agaricomycetes</taxon>
        <taxon>Cantharellales</taxon>
        <taxon>Ceratobasidiaceae</taxon>
        <taxon>Rhizoctonia</taxon>
    </lineage>
</organism>